<protein>
    <submittedName>
        <fullName evidence="1">Uncharacterized protein</fullName>
    </submittedName>
</protein>
<name>A0A0E3BYH3_9BURK</name>
<comment type="caution">
    <text evidence="1">The sequence shown here is derived from an EMBL/GenBank/DDBJ whole genome shotgun (WGS) entry which is preliminary data.</text>
</comment>
<proteinExistence type="predicted"/>
<dbReference type="Proteomes" id="UP000029567">
    <property type="component" value="Unassembled WGS sequence"/>
</dbReference>
<accession>A0A0E3BYH3</accession>
<dbReference type="AlphaFoldDB" id="A0A0E3BYH3"/>
<dbReference type="RefSeq" id="WP_034381877.1">
    <property type="nucleotide sequence ID" value="NZ_AWTN01000106.1"/>
</dbReference>
<evidence type="ECO:0000313" key="2">
    <source>
        <dbReference type="Proteomes" id="UP000029567"/>
    </source>
</evidence>
<reference evidence="1 2" key="1">
    <citation type="submission" date="2013-09" db="EMBL/GenBank/DDBJ databases">
        <title>High correlation between genotypes and phenotypes of environmental bacteria Comamonas testosteroni strains.</title>
        <authorList>
            <person name="Liu L."/>
            <person name="Zhu W."/>
            <person name="Xia X."/>
            <person name="Xu B."/>
            <person name="Luo M."/>
            <person name="Wang G."/>
        </authorList>
    </citation>
    <scope>NUCLEOTIDE SEQUENCE [LARGE SCALE GENOMIC DNA]</scope>
    <source>
        <strain evidence="1 2">JL14</strain>
    </source>
</reference>
<dbReference type="EMBL" id="AWTN01000106">
    <property type="protein sequence ID" value="KGG87706.1"/>
    <property type="molecule type" value="Genomic_DNA"/>
</dbReference>
<organism evidence="1 2">
    <name type="scientific">Comamonas thiooxydans</name>
    <dbReference type="NCBI Taxonomy" id="363952"/>
    <lineage>
        <taxon>Bacteria</taxon>
        <taxon>Pseudomonadati</taxon>
        <taxon>Pseudomonadota</taxon>
        <taxon>Betaproteobacteria</taxon>
        <taxon>Burkholderiales</taxon>
        <taxon>Comamonadaceae</taxon>
        <taxon>Comamonas</taxon>
    </lineage>
</organism>
<evidence type="ECO:0000313" key="1">
    <source>
        <dbReference type="EMBL" id="KGG87706.1"/>
    </source>
</evidence>
<gene>
    <name evidence="1" type="ORF">P245_19840</name>
</gene>
<sequence>MNQETADMPKKNCTAELPFSSGQYETFEAYLEAVRKLLQTRKELSAKWIEELLEGDAIYLQNCFEKQEHPAAAALEVFITEEESVREPVQADCRLKIDVSEQGKVHLKRLVELGLWGDSVESVAKTLVEQSLAAKLESGLLRTSYSK</sequence>